<proteinExistence type="predicted"/>
<dbReference type="Proteomes" id="UP000887579">
    <property type="component" value="Unplaced"/>
</dbReference>
<evidence type="ECO:0000313" key="1">
    <source>
        <dbReference type="Proteomes" id="UP000887579"/>
    </source>
</evidence>
<accession>A0AC34GBS5</accession>
<name>A0AC34GBS5_9BILA</name>
<organism evidence="1 2">
    <name type="scientific">Panagrolaimus sp. ES5</name>
    <dbReference type="NCBI Taxonomy" id="591445"/>
    <lineage>
        <taxon>Eukaryota</taxon>
        <taxon>Metazoa</taxon>
        <taxon>Ecdysozoa</taxon>
        <taxon>Nematoda</taxon>
        <taxon>Chromadorea</taxon>
        <taxon>Rhabditida</taxon>
        <taxon>Tylenchina</taxon>
        <taxon>Panagrolaimomorpha</taxon>
        <taxon>Panagrolaimoidea</taxon>
        <taxon>Panagrolaimidae</taxon>
        <taxon>Panagrolaimus</taxon>
    </lineage>
</organism>
<dbReference type="WBParaSite" id="ES5_v2.g27100.t1">
    <property type="protein sequence ID" value="ES5_v2.g27100.t1"/>
    <property type="gene ID" value="ES5_v2.g27100"/>
</dbReference>
<evidence type="ECO:0000313" key="2">
    <source>
        <dbReference type="WBParaSite" id="ES5_v2.g27100.t1"/>
    </source>
</evidence>
<sequence length="140" mass="16561">MDISPKTAFFTALQCQLAGCNDIVFGFHDGERIQNVKHFSLQDLKDIAAKNEKYNNNVDEAIQEAKFLLKEIINQFDERVQNGTMNIWDTLIIVKRLEIKEHRLEQRYCLDYYVKQMLEPTEGPKTNRYVIPQRRYTCEL</sequence>
<reference evidence="2" key="1">
    <citation type="submission" date="2022-11" db="UniProtKB">
        <authorList>
            <consortium name="WormBaseParasite"/>
        </authorList>
    </citation>
    <scope>IDENTIFICATION</scope>
</reference>
<protein>
    <submittedName>
        <fullName evidence="2">Uncharacterized protein</fullName>
    </submittedName>
</protein>